<reference evidence="3" key="1">
    <citation type="submission" date="2021-02" db="EMBL/GenBank/DDBJ databases">
        <authorList>
            <person name="Nowell W R."/>
        </authorList>
    </citation>
    <scope>NUCLEOTIDE SEQUENCE</scope>
</reference>
<sequence>MNTQSYMTSYEILVYTGDKRGAGTDSNVSITLFSKNGKQTGKIPLKNSNNKDPFERKQVDKFCVKGDYIGELTKLHIEHDNSGRSSGWFLDKIVVTDIFDPKAQYVATCNQWLAKDEGDRKISRDLTLHKQQTTTQKSNYYKVTVYTGNKSGAGTNSDVSLTLYGNLGEAGPMKLANQEDNFEPGKKDEFTIECQNVGELNQIFIAHNNKGLSAAWFLDSIVIEDLYAMHTYQFPCHRWLAKNEDDGKIARFLVPQSSTTETPQIRKHNQYKVTVFTGNKSGAGTDADVFITLFGNQGQTGQIKLDNEKDNFETGQKDEFIVECPAVGEINKILIEHNNKGLSSGWFLDRILIEDTQGHRTYEFPCNRWLAKDEDDKQIARYLVPRPKVKNNQYKVTVFTGNKSGAGTDADVFITLFGNQGQTGQIKLDNEKDNFETGQKDEFIVECPAVGEINKILIEHNNKGLSSGWFLDRILIEDTQDHRTYEFPCNRWLAKDEDDKQIARYLLPKGAMPAKKQLEDGVCYYISVFTGDKKNAGTDAIVSVVMHGKYSSSEEIILSDGKFENNSVDKFTINAPQDLSALTALDIRHNNSGVRRGWYLEKVVVDCSSTGIKQTFPCNNWLADYEGDGRIERRLKEDISLRKTYPPTVPWYVWVHTSDKKEAGTNAQVILVLYGHNGKSVNIKLERNSDALQQGHCDQFKADINDVGIPYKLRVSLSSKHLSHSWHLDRIEMENLKTEEHYRFFCGRWLSKIEDDKQIIRELPAQGPGIPKPLPIVKYIVDIFTGNKPKAGTDANVFINIYGERGDTGARPLEYSLQNKNKFERKQVDRFIIDAVLLNQIRKIRIGHDNTGVDSGWYLDKVVIYQEDQSYGPLTFICDRWLAVNEDDGQIVRELTLTADLHDTTYHVKIKTGDDLQAGTTADIHLQIFGQKTETEKMQYTSVNNSIRTSQREHVAGFTFQYHDLGKIEHIRIGHNGKISGTGWFLDWIEIDVPHRREIYRFVCHRWLDTRLGDDRVEHDFKPTEIIKTIIPYEITVFTGDKVGAATNAKIWIQIYGLRGKTDEILLENKFDTFERNSIDKFVVEAANVGKIEKIRINHNSQKIPSAWYLEKILIQQYLSEPFHTTDRKSDPNVEEYCFICQQWFGKDQVGKETIREFSPDSGFGNMLYDAKGINYLVHVLTGDKGSTGTSANVSIRLIGSKGQQTRLIPLEVMQHRRFEPGNVETFLLEEPDIGDVEMVEVQHDGDTLGDSWFLDGLIIEIPVQERTFYFVCNEWLSKYKGDGRTKRLLKAQDLIKPSLSSLIPYVVNIHTGHVATAGCDCDVSLKLFGTTGSSSEHIFRKHEGNFERSAIDIFQCDLEDIGKPIKLRVRILPKSIQGRNRWFLEKIQLIKHIKQNIKEETYSFEFNDWISHETYPYFDIFIKGSIESSMHQTTYRVITKTSNLIDTSCDANVFIMILGQNGDSGQLALKNSSTFLNKFERGHEDIFTFENILSLGPLKKLLIWHDDSSVLKSAWHLEYVRVDDMKTGQTYMFPCNKWLSSKKDDGQIVRILVCNNQLDYVIGGHSYITNGLIPYEIEVSTSDQPNAGTTQNGWIIVEGNNNRSEKIFFKNTIDNKILRRGQPDTFTFECQPLGEVRRIILGHQGEHERPFKKINDDDANWHVSHITITDLSTGIKYEFPVQKWITINNEGDVFDCATRKENSTEQQPHRRKINYKIIVHTDSISGASTDANVSIILFGTLGNTGSLLLKQKGQRSFQRGGVDEFIFECLELGKLKKLHIKHRNSALSSDWFLDKIEVINMDTNEKVSFPCKQGLGRKHEDYEVQLDLMPI</sequence>
<feature type="domain" description="PLAT" evidence="2">
    <location>
        <begin position="1714"/>
        <end position="1830"/>
    </location>
</feature>
<feature type="domain" description="PLAT" evidence="2">
    <location>
        <begin position="269"/>
        <end position="384"/>
    </location>
</feature>
<dbReference type="Gene3D" id="2.40.180.10">
    <property type="entry name" value="Catalase core domain"/>
    <property type="match status" value="9"/>
</dbReference>
<evidence type="ECO:0000313" key="5">
    <source>
        <dbReference type="Proteomes" id="UP000663855"/>
    </source>
</evidence>
<dbReference type="PANTHER" id="PTHR45901:SF3">
    <property type="entry name" value="LIPOXYGENASE HOMOLOGY DOMAIN-CONTAINING PROTEIN 1"/>
    <property type="match status" value="1"/>
</dbReference>
<dbReference type="Pfam" id="PF01477">
    <property type="entry name" value="PLAT"/>
    <property type="match status" value="14"/>
</dbReference>
<feature type="domain" description="PLAT" evidence="2">
    <location>
        <begin position="139"/>
        <end position="254"/>
    </location>
</feature>
<dbReference type="InterPro" id="IPR001024">
    <property type="entry name" value="PLAT/LH2_dom"/>
</dbReference>
<feature type="domain" description="PLAT" evidence="2">
    <location>
        <begin position="1304"/>
        <end position="1425"/>
    </location>
</feature>
<feature type="domain" description="PLAT" evidence="2">
    <location>
        <begin position="392"/>
        <end position="507"/>
    </location>
</feature>
<evidence type="ECO:0000256" key="1">
    <source>
        <dbReference type="PROSITE-ProRule" id="PRU00152"/>
    </source>
</evidence>
<feature type="domain" description="PLAT" evidence="2">
    <location>
        <begin position="1434"/>
        <end position="1554"/>
    </location>
</feature>
<organism evidence="3 5">
    <name type="scientific">Rotaria magnacalcarata</name>
    <dbReference type="NCBI Taxonomy" id="392030"/>
    <lineage>
        <taxon>Eukaryota</taxon>
        <taxon>Metazoa</taxon>
        <taxon>Spiralia</taxon>
        <taxon>Gnathifera</taxon>
        <taxon>Rotifera</taxon>
        <taxon>Eurotatoria</taxon>
        <taxon>Bdelloidea</taxon>
        <taxon>Philodinida</taxon>
        <taxon>Philodinidae</taxon>
        <taxon>Rotaria</taxon>
    </lineage>
</organism>
<accession>A0A815Z871</accession>
<name>A0A815Z871_9BILA</name>
<dbReference type="PANTHER" id="PTHR45901">
    <property type="entry name" value="PROTEIN CBG12474"/>
    <property type="match status" value="1"/>
</dbReference>
<dbReference type="InterPro" id="IPR052970">
    <property type="entry name" value="Inner_ear_hair_cell_LOXHD"/>
</dbReference>
<feature type="domain" description="PLAT" evidence="2">
    <location>
        <begin position="1174"/>
        <end position="1291"/>
    </location>
</feature>
<dbReference type="EMBL" id="CAJNOV010015737">
    <property type="protein sequence ID" value="CAF1579001.1"/>
    <property type="molecule type" value="Genomic_DNA"/>
</dbReference>
<feature type="domain" description="PLAT" evidence="2">
    <location>
        <begin position="1574"/>
        <end position="1700"/>
    </location>
</feature>
<dbReference type="EMBL" id="CAJNOW010010723">
    <property type="protein sequence ID" value="CAF1587005.1"/>
    <property type="molecule type" value="Genomic_DNA"/>
</dbReference>
<proteinExistence type="predicted"/>
<gene>
    <name evidence="3" type="ORF">CJN711_LOCUS32778</name>
    <name evidence="4" type="ORF">KQP761_LOCUS20775</name>
</gene>
<dbReference type="SMART" id="SM00308">
    <property type="entry name" value="LH2"/>
    <property type="match status" value="13"/>
</dbReference>
<dbReference type="Proteomes" id="UP000663855">
    <property type="component" value="Unassembled WGS sequence"/>
</dbReference>
<feature type="domain" description="PLAT" evidence="2">
    <location>
        <begin position="1031"/>
        <end position="1159"/>
    </location>
</feature>
<feature type="domain" description="PLAT" evidence="2">
    <location>
        <begin position="522"/>
        <end position="636"/>
    </location>
</feature>
<feature type="domain" description="PLAT" evidence="2">
    <location>
        <begin position="649"/>
        <end position="764"/>
    </location>
</feature>
<dbReference type="OrthoDB" id="5322100at2759"/>
<feature type="domain" description="PLAT" evidence="2">
    <location>
        <begin position="904"/>
        <end position="1022"/>
    </location>
</feature>
<dbReference type="CDD" id="cd01756">
    <property type="entry name" value="PLAT_repeat"/>
    <property type="match status" value="7"/>
</dbReference>
<comment type="caution">
    <text evidence="3">The sequence shown here is derived from an EMBL/GenBank/DDBJ whole genome shotgun (WGS) entry which is preliminary data.</text>
</comment>
<dbReference type="Gene3D" id="2.60.60.20">
    <property type="entry name" value="PLAT/LH2 domain"/>
    <property type="match status" value="5"/>
</dbReference>
<dbReference type="SUPFAM" id="SSF49723">
    <property type="entry name" value="Lipase/lipooxygenase domain (PLAT/LH2 domain)"/>
    <property type="match status" value="14"/>
</dbReference>
<feature type="domain" description="PLAT" evidence="2">
    <location>
        <begin position="777"/>
        <end position="896"/>
    </location>
</feature>
<dbReference type="PROSITE" id="PS50095">
    <property type="entry name" value="PLAT"/>
    <property type="match status" value="14"/>
</dbReference>
<evidence type="ECO:0000313" key="4">
    <source>
        <dbReference type="EMBL" id="CAF1587005.1"/>
    </source>
</evidence>
<protein>
    <recommendedName>
        <fullName evidence="2">PLAT domain-containing protein</fullName>
    </recommendedName>
</protein>
<comment type="caution">
    <text evidence="1">Lacks conserved residue(s) required for the propagation of feature annotation.</text>
</comment>
<evidence type="ECO:0000259" key="2">
    <source>
        <dbReference type="PROSITE" id="PS50095"/>
    </source>
</evidence>
<dbReference type="Proteomes" id="UP000663834">
    <property type="component" value="Unassembled WGS sequence"/>
</dbReference>
<feature type="domain" description="PLAT" evidence="2">
    <location>
        <begin position="8"/>
        <end position="127"/>
    </location>
</feature>
<evidence type="ECO:0000313" key="3">
    <source>
        <dbReference type="EMBL" id="CAF1579001.1"/>
    </source>
</evidence>
<dbReference type="InterPro" id="IPR036392">
    <property type="entry name" value="PLAT/LH2_dom_sf"/>
</dbReference>